<evidence type="ECO:0000313" key="3">
    <source>
        <dbReference type="Proteomes" id="UP001596013"/>
    </source>
</evidence>
<keyword evidence="1" id="KW-0472">Membrane</keyword>
<keyword evidence="1" id="KW-0812">Transmembrane</keyword>
<keyword evidence="3" id="KW-1185">Reference proteome</keyword>
<gene>
    <name evidence="2" type="ORF">ACFPME_16285</name>
</gene>
<sequence length="105" mass="11330">MMSWMIPVVVALAAPILLNERGRLAYAVLLFCGFGGLIAYAIQDDMSRPGLQGSPGDGLGVAILILSFLILVAGLLMSVMIHAIRAKLRSRRRRRRRTTPGGVPS</sequence>
<name>A0ABW0JQT2_9GAMM</name>
<evidence type="ECO:0000313" key="2">
    <source>
        <dbReference type="EMBL" id="MFC5438120.1"/>
    </source>
</evidence>
<evidence type="ECO:0000256" key="1">
    <source>
        <dbReference type="SAM" id="Phobius"/>
    </source>
</evidence>
<proteinExistence type="predicted"/>
<protein>
    <submittedName>
        <fullName evidence="2">Uncharacterized protein</fullName>
    </submittedName>
</protein>
<dbReference type="RefSeq" id="WP_377306724.1">
    <property type="nucleotide sequence ID" value="NZ_JBHSMK010000009.1"/>
</dbReference>
<dbReference type="Proteomes" id="UP001596013">
    <property type="component" value="Unassembled WGS sequence"/>
</dbReference>
<feature type="transmembrane region" description="Helical" evidence="1">
    <location>
        <begin position="62"/>
        <end position="84"/>
    </location>
</feature>
<reference evidence="3" key="1">
    <citation type="journal article" date="2019" name="Int. J. Syst. Evol. Microbiol.">
        <title>The Global Catalogue of Microorganisms (GCM) 10K type strain sequencing project: providing services to taxonomists for standard genome sequencing and annotation.</title>
        <authorList>
            <consortium name="The Broad Institute Genomics Platform"/>
            <consortium name="The Broad Institute Genome Sequencing Center for Infectious Disease"/>
            <person name="Wu L."/>
            <person name="Ma J."/>
        </authorList>
    </citation>
    <scope>NUCLEOTIDE SEQUENCE [LARGE SCALE GENOMIC DNA]</scope>
    <source>
        <strain evidence="3">JCM 17130</strain>
    </source>
</reference>
<feature type="transmembrane region" description="Helical" evidence="1">
    <location>
        <begin position="24"/>
        <end position="42"/>
    </location>
</feature>
<comment type="caution">
    <text evidence="2">The sequence shown here is derived from an EMBL/GenBank/DDBJ whole genome shotgun (WGS) entry which is preliminary data.</text>
</comment>
<accession>A0ABW0JQT2</accession>
<dbReference type="EMBL" id="JBHSMK010000009">
    <property type="protein sequence ID" value="MFC5438120.1"/>
    <property type="molecule type" value="Genomic_DNA"/>
</dbReference>
<keyword evidence="1" id="KW-1133">Transmembrane helix</keyword>
<organism evidence="2 3">
    <name type="scientific">Rhodanobacter umsongensis</name>
    <dbReference type="NCBI Taxonomy" id="633153"/>
    <lineage>
        <taxon>Bacteria</taxon>
        <taxon>Pseudomonadati</taxon>
        <taxon>Pseudomonadota</taxon>
        <taxon>Gammaproteobacteria</taxon>
        <taxon>Lysobacterales</taxon>
        <taxon>Rhodanobacteraceae</taxon>
        <taxon>Rhodanobacter</taxon>
    </lineage>
</organism>